<keyword evidence="2" id="KW-1185">Reference proteome</keyword>
<evidence type="ECO:0000313" key="2">
    <source>
        <dbReference type="Proteomes" id="UP000244334"/>
    </source>
</evidence>
<dbReference type="Proteomes" id="UP000244334">
    <property type="component" value="Unassembled WGS sequence"/>
</dbReference>
<protein>
    <submittedName>
        <fullName evidence="1">Uncharacterized protein</fullName>
    </submittedName>
</protein>
<comment type="caution">
    <text evidence="1">The sequence shown here is derived from an EMBL/GenBank/DDBJ whole genome shotgun (WGS) entry which is preliminary data.</text>
</comment>
<dbReference type="AlphaFoldDB" id="A0A328TU78"/>
<dbReference type="RefSeq" id="WP_162475427.1">
    <property type="nucleotide sequence ID" value="NZ_LJAM02000159.1"/>
</dbReference>
<organism evidence="1 2">
    <name type="scientific">Candidatus Erwinia dacicola</name>
    <dbReference type="NCBI Taxonomy" id="252393"/>
    <lineage>
        <taxon>Bacteria</taxon>
        <taxon>Pseudomonadati</taxon>
        <taxon>Pseudomonadota</taxon>
        <taxon>Gammaproteobacteria</taxon>
        <taxon>Enterobacterales</taxon>
        <taxon>Erwiniaceae</taxon>
        <taxon>Erwinia</taxon>
    </lineage>
</organism>
<evidence type="ECO:0000313" key="1">
    <source>
        <dbReference type="EMBL" id="RAP71334.1"/>
    </source>
</evidence>
<accession>A0A328TU78</accession>
<gene>
    <name evidence="1" type="ORF">ACZ87_01853</name>
</gene>
<dbReference type="EMBL" id="LJAM02000159">
    <property type="protein sequence ID" value="RAP71334.1"/>
    <property type="molecule type" value="Genomic_DNA"/>
</dbReference>
<name>A0A328TU78_9GAMM</name>
<proteinExistence type="predicted"/>
<sequence length="353" mass="40417">MSFYSGNCLASLINLASVSPPLCYRGNFSTTPSLSTKSVINEYFSTHPECYTRELEEFININRVNPVINVFVFIVCYNKLPNLEHIVRLYGKQKGDVNFQVTFLINYTTGDNEEKNNFDENVFLESAKLLLKLKERYNFIHVITKRYSPGEGGLARARKYAMDYSLLACSKTERPDSCVLISNEGDTLEIEDDYLLSFSSRISVGREYFVQGRVKYPSNVYDIPLLKLYVDVRERVHIGQGINEHRYPGFEGMMPIGRNYGIHPKIACLSGGIDPIALRGAEDDQMLGFDIYYRLGNGIKHYAEDIVLTTNPRREILIVHGLLNGREDDAKSMYEDFHNNKKYMIALGMTMFF</sequence>
<reference evidence="1" key="1">
    <citation type="submission" date="2018-04" db="EMBL/GenBank/DDBJ databases">
        <title>Genomes of the Obligate Erwinia dacicola and Facultative Enterobacter sp. OLF Endosymbionts of the Olive Fruit fly, Bactrocera oleae.</title>
        <authorList>
            <person name="Estes A.M."/>
            <person name="Hearn D.J."/>
            <person name="Agarwal S."/>
            <person name="Pierson E.A."/>
            <person name="Dunning-Hotopp J.C."/>
        </authorList>
    </citation>
    <scope>NUCLEOTIDE SEQUENCE [LARGE SCALE GENOMIC DNA]</scope>
    <source>
        <strain evidence="1">Oroville</strain>
    </source>
</reference>